<dbReference type="EMBL" id="CARXXK010001029">
    <property type="protein sequence ID" value="CAI6372291.1"/>
    <property type="molecule type" value="Genomic_DNA"/>
</dbReference>
<dbReference type="InterPro" id="IPR036388">
    <property type="entry name" value="WH-like_DNA-bd_sf"/>
</dbReference>
<dbReference type="Pfam" id="PF22241">
    <property type="entry name" value="PSMD12-CSN4_N"/>
    <property type="match status" value="1"/>
</dbReference>
<feature type="domain" description="PCI" evidence="8">
    <location>
        <begin position="200"/>
        <end position="369"/>
    </location>
</feature>
<keyword evidence="10" id="KW-1185">Reference proteome</keyword>
<proteinExistence type="inferred from homology"/>
<evidence type="ECO:0000256" key="2">
    <source>
        <dbReference type="ARBA" id="ARBA00004496"/>
    </source>
</evidence>
<sequence length="410" mass="47730">MTFSVEEVRNELDRIFDSSSSEIQRITKCRILLNNVISTCSTNVLEMLKEVVKFLVQDNVNLFVSRQMFSDFCMRISPVLPDSQYKLLAQFMLEEMQPREVYFEYHMSIICYHLSYIYEKEENWKEAANFLASIPAESYYRFSVDYELELYLKISQLYMKDDDPLLADPYVKKASVLHFLTSNNDLQLTYKICYARMLDYHLKFIEAAQEYHELSNCPSLKVDECLMALKNTLVCTILSFAGDMRTQLLRSLSDDERCKVLIRTSILEKLCSVRIIKSHEIDEIAKLLLPHQKAKTNYGTSILVEAIAQHNIQSIERLYENIKIESLGHLLGLEPSKAELMVGRMISEGRIRGSINQKTGFITFKIQNPDELLESWTEIIESLNNQFNRMNELLLANSSLPKDKKDHRDV</sequence>
<dbReference type="InterPro" id="IPR054559">
    <property type="entry name" value="PSMD12-CSN4-like_N"/>
</dbReference>
<dbReference type="GO" id="GO:0005829">
    <property type="term" value="C:cytosol"/>
    <property type="evidence" value="ECO:0007669"/>
    <property type="project" value="TreeGrafter"/>
</dbReference>
<keyword evidence="7" id="KW-0539">Nucleus</keyword>
<evidence type="ECO:0000259" key="8">
    <source>
        <dbReference type="PROSITE" id="PS50250"/>
    </source>
</evidence>
<evidence type="ECO:0000313" key="10">
    <source>
        <dbReference type="Proteomes" id="UP001160148"/>
    </source>
</evidence>
<evidence type="ECO:0000256" key="4">
    <source>
        <dbReference type="ARBA" id="ARBA00014881"/>
    </source>
</evidence>
<comment type="subcellular location">
    <subcellularLocation>
        <location evidence="2">Cytoplasm</location>
    </subcellularLocation>
    <subcellularLocation>
        <location evidence="1">Nucleus</location>
    </subcellularLocation>
</comment>
<gene>
    <name evidence="9" type="ORF">MEUPH1_LOCUS26185</name>
</gene>
<evidence type="ECO:0000256" key="3">
    <source>
        <dbReference type="ARBA" id="ARBA00010417"/>
    </source>
</evidence>
<dbReference type="SUPFAM" id="SSF46785">
    <property type="entry name" value="Winged helix' DNA-binding domain"/>
    <property type="match status" value="1"/>
</dbReference>
<evidence type="ECO:0000256" key="5">
    <source>
        <dbReference type="ARBA" id="ARBA00022490"/>
    </source>
</evidence>
<accession>A0AAV0XYK5</accession>
<dbReference type="PANTHER" id="PTHR10855:SF2">
    <property type="entry name" value="COP9 SIGNALOSOME COMPLEX SUBUNIT 4"/>
    <property type="match status" value="1"/>
</dbReference>
<dbReference type="SMART" id="SM00088">
    <property type="entry name" value="PINT"/>
    <property type="match status" value="1"/>
</dbReference>
<comment type="caution">
    <text evidence="9">The sequence shown here is derived from an EMBL/GenBank/DDBJ whole genome shotgun (WGS) entry which is preliminary data.</text>
</comment>
<dbReference type="Proteomes" id="UP001160148">
    <property type="component" value="Unassembled WGS sequence"/>
</dbReference>
<reference evidence="9 10" key="1">
    <citation type="submission" date="2023-01" db="EMBL/GenBank/DDBJ databases">
        <authorList>
            <person name="Whitehead M."/>
        </authorList>
    </citation>
    <scope>NUCLEOTIDE SEQUENCE [LARGE SCALE GENOMIC DNA]</scope>
</reference>
<keyword evidence="5" id="KW-0963">Cytoplasm</keyword>
<dbReference type="Pfam" id="PF01399">
    <property type="entry name" value="PCI"/>
    <property type="match status" value="1"/>
</dbReference>
<evidence type="ECO:0000256" key="6">
    <source>
        <dbReference type="ARBA" id="ARBA00022790"/>
    </source>
</evidence>
<name>A0AAV0XYK5_9HEMI</name>
<evidence type="ECO:0000256" key="7">
    <source>
        <dbReference type="ARBA" id="ARBA00023242"/>
    </source>
</evidence>
<protein>
    <recommendedName>
        <fullName evidence="4">COP9 signalosome complex subunit 4</fullName>
    </recommendedName>
</protein>
<dbReference type="PANTHER" id="PTHR10855">
    <property type="entry name" value="26S PROTEASOME NON-ATPASE REGULATORY SUBUNIT 12/COP9 SIGNALOSOME COMPLEX SUBUNIT 4"/>
    <property type="match status" value="1"/>
</dbReference>
<evidence type="ECO:0000313" key="9">
    <source>
        <dbReference type="EMBL" id="CAI6372291.1"/>
    </source>
</evidence>
<dbReference type="InterPro" id="IPR036390">
    <property type="entry name" value="WH_DNA-bd_sf"/>
</dbReference>
<organism evidence="9 10">
    <name type="scientific">Macrosiphum euphorbiae</name>
    <name type="common">potato aphid</name>
    <dbReference type="NCBI Taxonomy" id="13131"/>
    <lineage>
        <taxon>Eukaryota</taxon>
        <taxon>Metazoa</taxon>
        <taxon>Ecdysozoa</taxon>
        <taxon>Arthropoda</taxon>
        <taxon>Hexapoda</taxon>
        <taxon>Insecta</taxon>
        <taxon>Pterygota</taxon>
        <taxon>Neoptera</taxon>
        <taxon>Paraneoptera</taxon>
        <taxon>Hemiptera</taxon>
        <taxon>Sternorrhyncha</taxon>
        <taxon>Aphidomorpha</taxon>
        <taxon>Aphidoidea</taxon>
        <taxon>Aphididae</taxon>
        <taxon>Macrosiphini</taxon>
        <taxon>Macrosiphum</taxon>
    </lineage>
</organism>
<keyword evidence="6" id="KW-0736">Signalosome</keyword>
<dbReference type="InterPro" id="IPR040134">
    <property type="entry name" value="PSMD12/CSN4"/>
</dbReference>
<evidence type="ECO:0000256" key="1">
    <source>
        <dbReference type="ARBA" id="ARBA00004123"/>
    </source>
</evidence>
<comment type="similarity">
    <text evidence="3">Belongs to the CSN4 family.</text>
</comment>
<dbReference type="AlphaFoldDB" id="A0AAV0XYK5"/>
<dbReference type="Gene3D" id="1.10.10.10">
    <property type="entry name" value="Winged helix-like DNA-binding domain superfamily/Winged helix DNA-binding domain"/>
    <property type="match status" value="1"/>
</dbReference>
<dbReference type="PROSITE" id="PS50250">
    <property type="entry name" value="PCI"/>
    <property type="match status" value="1"/>
</dbReference>
<dbReference type="InterPro" id="IPR000717">
    <property type="entry name" value="PCI_dom"/>
</dbReference>
<dbReference type="GO" id="GO:0008180">
    <property type="term" value="C:COP9 signalosome"/>
    <property type="evidence" value="ECO:0007669"/>
    <property type="project" value="UniProtKB-KW"/>
</dbReference>